<feature type="transmembrane region" description="Helical" evidence="6">
    <location>
        <begin position="200"/>
        <end position="219"/>
    </location>
</feature>
<evidence type="ECO:0000256" key="2">
    <source>
        <dbReference type="ARBA" id="ARBA00022475"/>
    </source>
</evidence>
<dbReference type="SUPFAM" id="SSF82866">
    <property type="entry name" value="Multidrug efflux transporter AcrB transmembrane domain"/>
    <property type="match status" value="2"/>
</dbReference>
<dbReference type="PANTHER" id="PTHR33406">
    <property type="entry name" value="MEMBRANE PROTEIN MJ1562-RELATED"/>
    <property type="match status" value="1"/>
</dbReference>
<evidence type="ECO:0000256" key="5">
    <source>
        <dbReference type="ARBA" id="ARBA00023136"/>
    </source>
</evidence>
<dbReference type="Proteomes" id="UP001501690">
    <property type="component" value="Unassembled WGS sequence"/>
</dbReference>
<feature type="transmembrane region" description="Helical" evidence="6">
    <location>
        <begin position="305"/>
        <end position="325"/>
    </location>
</feature>
<evidence type="ECO:0000313" key="9">
    <source>
        <dbReference type="Proteomes" id="UP001501690"/>
    </source>
</evidence>
<protein>
    <submittedName>
        <fullName evidence="8">MMPL family transporter</fullName>
    </submittedName>
</protein>
<evidence type="ECO:0000313" key="8">
    <source>
        <dbReference type="EMBL" id="GAA1699238.1"/>
    </source>
</evidence>
<name>A0ABP4U6B8_9MICO</name>
<dbReference type="Gene3D" id="1.20.1640.10">
    <property type="entry name" value="Multidrug efflux transporter AcrB transmembrane domain"/>
    <property type="match status" value="2"/>
</dbReference>
<organism evidence="8 9">
    <name type="scientific">Microbacterium sediminicola</name>
    <dbReference type="NCBI Taxonomy" id="415210"/>
    <lineage>
        <taxon>Bacteria</taxon>
        <taxon>Bacillati</taxon>
        <taxon>Actinomycetota</taxon>
        <taxon>Actinomycetes</taxon>
        <taxon>Micrococcales</taxon>
        <taxon>Microbacteriaceae</taxon>
        <taxon>Microbacterium</taxon>
    </lineage>
</organism>
<dbReference type="PANTHER" id="PTHR33406:SF13">
    <property type="entry name" value="MEMBRANE PROTEIN YDFJ"/>
    <property type="match status" value="1"/>
</dbReference>
<dbReference type="InterPro" id="IPR050545">
    <property type="entry name" value="Mycobact_MmpL"/>
</dbReference>
<proteinExistence type="predicted"/>
<feature type="transmembrane region" description="Helical" evidence="6">
    <location>
        <begin position="592"/>
        <end position="611"/>
    </location>
</feature>
<comment type="subcellular location">
    <subcellularLocation>
        <location evidence="1">Cell membrane</location>
        <topology evidence="1">Multi-pass membrane protein</topology>
    </subcellularLocation>
</comment>
<evidence type="ECO:0000256" key="3">
    <source>
        <dbReference type="ARBA" id="ARBA00022692"/>
    </source>
</evidence>
<feature type="transmembrane region" description="Helical" evidence="6">
    <location>
        <begin position="267"/>
        <end position="293"/>
    </location>
</feature>
<keyword evidence="3 6" id="KW-0812">Transmembrane</keyword>
<feature type="transmembrane region" description="Helical" evidence="6">
    <location>
        <begin position="527"/>
        <end position="547"/>
    </location>
</feature>
<feature type="transmembrane region" description="Helical" evidence="6">
    <location>
        <begin position="175"/>
        <end position="193"/>
    </location>
</feature>
<keyword evidence="5 6" id="KW-0472">Membrane</keyword>
<evidence type="ECO:0000256" key="1">
    <source>
        <dbReference type="ARBA" id="ARBA00004651"/>
    </source>
</evidence>
<evidence type="ECO:0000256" key="6">
    <source>
        <dbReference type="SAM" id="Phobius"/>
    </source>
</evidence>
<evidence type="ECO:0000256" key="4">
    <source>
        <dbReference type="ARBA" id="ARBA00022989"/>
    </source>
</evidence>
<feature type="transmembrane region" description="Helical" evidence="6">
    <location>
        <begin position="643"/>
        <end position="663"/>
    </location>
</feature>
<gene>
    <name evidence="8" type="ORF">GCM10009808_16030</name>
</gene>
<dbReference type="PROSITE" id="PS50156">
    <property type="entry name" value="SSD"/>
    <property type="match status" value="1"/>
</dbReference>
<dbReference type="EMBL" id="BAAAPL010000001">
    <property type="protein sequence ID" value="GAA1699238.1"/>
    <property type="molecule type" value="Genomic_DNA"/>
</dbReference>
<comment type="caution">
    <text evidence="8">The sequence shown here is derived from an EMBL/GenBank/DDBJ whole genome shotgun (WGS) entry which is preliminary data.</text>
</comment>
<keyword evidence="4 6" id="KW-1133">Transmembrane helix</keyword>
<sequence>MSLFLHRLGRLIARHRIFVLVAWLLIVLALIGGGSLLGASYEDDFSVPGTESQVGQEVLTERFGTSASGASAQLLFQTTSGSIQDADTAAILSETIADIEAVDGVAGVSDIDRMQLNDDGDAALATVQFDDEKPSEDVLAAVHDAAVIDTAGVASTIGGAAYGGQGGEMSHASEIIGILVALMVLLVTFGSFLAAGMPIFAALLGVAGTSGALMIASNLTSISTATPSFAVMLGLAVAIDYSLFILSRHRQELAHGLTPTEAMARSLGTAGGAVVFAGLTVIVSLLGLSVVGIPVLTVMAVGGSLAVAMAVLVALTVLPAVALLFGERLRPGPRAGSRRAARRAARAAAKPARHTTRLTDRWIRVVTRVPALTIVLVVVGVGALAIPAAQMSLALPDASTKPVGTDQRDNFDAVADAFGPGWNAPLLITVDILESSQPVQTLDDLSAAFEEIPGVAAVAVATPNESGDTGLLRVIPEGGQNDQVTKDLVHDIRDRSSELEEEYGVSDIRVTGTTAINIDTSEKLSAALLPFTLTVVGLSLILLMIVFRSIWVPIKATLGFLLSVGAAFGAIVAVFQWGWFPALLGEASPGPLVSFLPILVMGVLFGLAMDYEMFLVSRMREDFSRSGDPDDAVRSGFRHSAPVVTAAAVIMISVFAAFVPGGSATIKPIAFGLAVGVFVDAFLVRMTLVPAVMSLLGARAWWMPGWLARILPSVDVEGEALTRQLALDDAGGPALAISARDLRTHEHGAVLTFDLRVGEIATLPADDGTDEVLLAHVLSGRTRALSGSLAVAGQVLPERAEAVRRVTAIAHADDIDPRGSVNDHLAQMIAVNGGSRRMRRERQDRAVRLLSSGEGRIGERVAVSDLDAMDRQEVAAVVALVCGANIVFLPGASRPQLADLLQAEGASVVRFRRTPRGTSPSPSTIGAHA</sequence>
<reference evidence="9" key="1">
    <citation type="journal article" date="2019" name="Int. J. Syst. Evol. Microbiol.">
        <title>The Global Catalogue of Microorganisms (GCM) 10K type strain sequencing project: providing services to taxonomists for standard genome sequencing and annotation.</title>
        <authorList>
            <consortium name="The Broad Institute Genomics Platform"/>
            <consortium name="The Broad Institute Genome Sequencing Center for Infectious Disease"/>
            <person name="Wu L."/>
            <person name="Ma J."/>
        </authorList>
    </citation>
    <scope>NUCLEOTIDE SEQUENCE [LARGE SCALE GENOMIC DNA]</scope>
    <source>
        <strain evidence="9">JCM 15577</strain>
    </source>
</reference>
<dbReference type="RefSeq" id="WP_344071227.1">
    <property type="nucleotide sequence ID" value="NZ_BAAAPL010000001.1"/>
</dbReference>
<dbReference type="InterPro" id="IPR004869">
    <property type="entry name" value="MMPL_dom"/>
</dbReference>
<dbReference type="InterPro" id="IPR000731">
    <property type="entry name" value="SSD"/>
</dbReference>
<feature type="transmembrane region" description="Helical" evidence="6">
    <location>
        <begin position="559"/>
        <end position="580"/>
    </location>
</feature>
<evidence type="ECO:0000259" key="7">
    <source>
        <dbReference type="PROSITE" id="PS50156"/>
    </source>
</evidence>
<accession>A0ABP4U6B8</accession>
<feature type="transmembrane region" description="Helical" evidence="6">
    <location>
        <begin position="225"/>
        <end position="246"/>
    </location>
</feature>
<dbReference type="Pfam" id="PF03176">
    <property type="entry name" value="MMPL"/>
    <property type="match status" value="2"/>
</dbReference>
<keyword evidence="2" id="KW-1003">Cell membrane</keyword>
<feature type="transmembrane region" description="Helical" evidence="6">
    <location>
        <begin position="365"/>
        <end position="386"/>
    </location>
</feature>
<keyword evidence="9" id="KW-1185">Reference proteome</keyword>
<feature type="transmembrane region" description="Helical" evidence="6">
    <location>
        <begin position="669"/>
        <end position="696"/>
    </location>
</feature>
<feature type="domain" description="SSD" evidence="7">
    <location>
        <begin position="175"/>
        <end position="324"/>
    </location>
</feature>